<evidence type="ECO:0000313" key="2">
    <source>
        <dbReference type="Proteomes" id="UP000034350"/>
    </source>
</evidence>
<gene>
    <name evidence="1" type="ORF">AAJ76_1340007395</name>
</gene>
<dbReference type="EMBL" id="JPQZ01000134">
    <property type="protein sequence ID" value="KKO74034.1"/>
    <property type="molecule type" value="Genomic_DNA"/>
</dbReference>
<dbReference type="VEuPathDB" id="MicrosporidiaDB:AAJ76_1340007395"/>
<keyword evidence="2" id="KW-1185">Reference proteome</keyword>
<protein>
    <submittedName>
        <fullName evidence="1">Uncharacterized protein</fullName>
    </submittedName>
</protein>
<dbReference type="RefSeq" id="XP_024329776.1">
    <property type="nucleotide sequence ID" value="XM_024473989.1"/>
</dbReference>
<name>A0A0F9Z7X2_9MICR</name>
<comment type="caution">
    <text evidence="1">The sequence shown here is derived from an EMBL/GenBank/DDBJ whole genome shotgun (WGS) entry which is preliminary data.</text>
</comment>
<dbReference type="Proteomes" id="UP000034350">
    <property type="component" value="Unassembled WGS sequence"/>
</dbReference>
<dbReference type="GeneID" id="36318891"/>
<proteinExistence type="predicted"/>
<dbReference type="VEuPathDB" id="MicrosporidiaDB:NCER_102390"/>
<accession>A0A0F9Z7X2</accession>
<dbReference type="AlphaFoldDB" id="A0A0F9Z7X2"/>
<organism evidence="1 2">
    <name type="scientific">Vairimorpha ceranae</name>
    <dbReference type="NCBI Taxonomy" id="40302"/>
    <lineage>
        <taxon>Eukaryota</taxon>
        <taxon>Fungi</taxon>
        <taxon>Fungi incertae sedis</taxon>
        <taxon>Microsporidia</taxon>
        <taxon>Nosematidae</taxon>
        <taxon>Vairimorpha</taxon>
    </lineage>
</organism>
<evidence type="ECO:0000313" key="1">
    <source>
        <dbReference type="EMBL" id="KKO74034.1"/>
    </source>
</evidence>
<sequence length="80" mass="9568">MENLKEKIFCFKHNEAFFLENTKTIDFFLKINNIKKEINCMRGDERMRIMVAATYIDGYAYRCSSKACRSKASLRWPFQI</sequence>
<reference evidence="1 2" key="1">
    <citation type="journal article" date="2015" name="Environ. Microbiol.">
        <title>Genome analyses suggest the presence of polyploidy and recent human-driven expansions in eight global populations of the honeybee pathogen Nosema ceranae.</title>
        <authorList>
            <person name="Pelin A."/>
            <person name="Selman M."/>
            <person name="Aris-Brosou S."/>
            <person name="Farinelli L."/>
            <person name="Corradi N."/>
        </authorList>
    </citation>
    <scope>NUCLEOTIDE SEQUENCE [LARGE SCALE GENOMIC DNA]</scope>
    <source>
        <strain evidence="1 2">PA08 1199</strain>
    </source>
</reference>